<organism evidence="1">
    <name type="scientific">marine sediment metagenome</name>
    <dbReference type="NCBI Taxonomy" id="412755"/>
    <lineage>
        <taxon>unclassified sequences</taxon>
        <taxon>metagenomes</taxon>
        <taxon>ecological metagenomes</taxon>
    </lineage>
</organism>
<protein>
    <submittedName>
        <fullName evidence="1">Uncharacterized protein</fullName>
    </submittedName>
</protein>
<comment type="caution">
    <text evidence="1">The sequence shown here is derived from an EMBL/GenBank/DDBJ whole genome shotgun (WGS) entry which is preliminary data.</text>
</comment>
<proteinExistence type="predicted"/>
<name>X0SRG0_9ZZZZ</name>
<evidence type="ECO:0000313" key="1">
    <source>
        <dbReference type="EMBL" id="GAF77736.1"/>
    </source>
</evidence>
<sequence>MRYAQIKAGNRLHMVYGAGEGPDNEHLIRAGHISAPLCETRFFKGHFRMTINMPLGCACKNCDRVYRKRLKKESP</sequence>
<gene>
    <name evidence="1" type="ORF">S01H1_15962</name>
</gene>
<accession>X0SRG0</accession>
<dbReference type="EMBL" id="BARS01008365">
    <property type="protein sequence ID" value="GAF77736.1"/>
    <property type="molecule type" value="Genomic_DNA"/>
</dbReference>
<reference evidence="1" key="1">
    <citation type="journal article" date="2014" name="Front. Microbiol.">
        <title>High frequency of phylogenetically diverse reductive dehalogenase-homologous genes in deep subseafloor sedimentary metagenomes.</title>
        <authorList>
            <person name="Kawai M."/>
            <person name="Futagami T."/>
            <person name="Toyoda A."/>
            <person name="Takaki Y."/>
            <person name="Nishi S."/>
            <person name="Hori S."/>
            <person name="Arai W."/>
            <person name="Tsubouchi T."/>
            <person name="Morono Y."/>
            <person name="Uchiyama I."/>
            <person name="Ito T."/>
            <person name="Fujiyama A."/>
            <person name="Inagaki F."/>
            <person name="Takami H."/>
        </authorList>
    </citation>
    <scope>NUCLEOTIDE SEQUENCE</scope>
    <source>
        <strain evidence="1">Expedition CK06-06</strain>
    </source>
</reference>
<dbReference type="AlphaFoldDB" id="X0SRG0"/>